<gene>
    <name evidence="1" type="ORF">BV25DRAFT_1879414</name>
</gene>
<organism evidence="1 2">
    <name type="scientific">Artomyces pyxidatus</name>
    <dbReference type="NCBI Taxonomy" id="48021"/>
    <lineage>
        <taxon>Eukaryota</taxon>
        <taxon>Fungi</taxon>
        <taxon>Dikarya</taxon>
        <taxon>Basidiomycota</taxon>
        <taxon>Agaricomycotina</taxon>
        <taxon>Agaricomycetes</taxon>
        <taxon>Russulales</taxon>
        <taxon>Auriscalpiaceae</taxon>
        <taxon>Artomyces</taxon>
    </lineage>
</organism>
<proteinExistence type="predicted"/>
<keyword evidence="2" id="KW-1185">Reference proteome</keyword>
<dbReference type="Proteomes" id="UP000814140">
    <property type="component" value="Unassembled WGS sequence"/>
</dbReference>
<accession>A0ACB8TDA6</accession>
<sequence>MSDMIGVNGTICTADELANSVLHNTSSTLSCLTRGQTVGLTLTAESAFISEVSVVILFCLIAVCRLVYFDVMTLHSVCAQRNAYRYWRTLPRGSWRLLQTPTDIYMLFLFVCDIIQALGGMLDVKWAHTGKVHTGSFCTAQGVIQQLGEVGVALATLAISVHTFVVVFWRIGIHSRPIAYSAVGLICLFDVLFVSIGAGVHRHQNYEEPTPYWCWIGHQYEGERLAGEYLWFWVTLFFSLLAYVPLYFWSRGNLSVDQNTWWRFHIHRRAAVQDFDGQGWRALSMLAYPVIYCILVIPLSIARWRGFSGHTVPSSATFFSIVLYNLSGFCNVVLLLTTRPQLLLFAPPVIAKPTAPELRETGEGWDLPPVSKDHLRTDVGNAGEWDLPSSSRNESRVSVGDVSTNA</sequence>
<evidence type="ECO:0000313" key="2">
    <source>
        <dbReference type="Proteomes" id="UP000814140"/>
    </source>
</evidence>
<name>A0ACB8TDA6_9AGAM</name>
<comment type="caution">
    <text evidence="1">The sequence shown here is derived from an EMBL/GenBank/DDBJ whole genome shotgun (WGS) entry which is preliminary data.</text>
</comment>
<evidence type="ECO:0000313" key="1">
    <source>
        <dbReference type="EMBL" id="KAI0066270.1"/>
    </source>
</evidence>
<reference evidence="1" key="2">
    <citation type="journal article" date="2022" name="New Phytol.">
        <title>Evolutionary transition to the ectomycorrhizal habit in the genomes of a hyperdiverse lineage of mushroom-forming fungi.</title>
        <authorList>
            <person name="Looney B."/>
            <person name="Miyauchi S."/>
            <person name="Morin E."/>
            <person name="Drula E."/>
            <person name="Courty P.E."/>
            <person name="Kohler A."/>
            <person name="Kuo A."/>
            <person name="LaButti K."/>
            <person name="Pangilinan J."/>
            <person name="Lipzen A."/>
            <person name="Riley R."/>
            <person name="Andreopoulos W."/>
            <person name="He G."/>
            <person name="Johnson J."/>
            <person name="Nolan M."/>
            <person name="Tritt A."/>
            <person name="Barry K.W."/>
            <person name="Grigoriev I.V."/>
            <person name="Nagy L.G."/>
            <person name="Hibbett D."/>
            <person name="Henrissat B."/>
            <person name="Matheny P.B."/>
            <person name="Labbe J."/>
            <person name="Martin F.M."/>
        </authorList>
    </citation>
    <scope>NUCLEOTIDE SEQUENCE</scope>
    <source>
        <strain evidence="1">HHB10654</strain>
    </source>
</reference>
<protein>
    <submittedName>
        <fullName evidence="1">Uncharacterized protein</fullName>
    </submittedName>
</protein>
<dbReference type="EMBL" id="MU277193">
    <property type="protein sequence ID" value="KAI0066270.1"/>
    <property type="molecule type" value="Genomic_DNA"/>
</dbReference>
<reference evidence="1" key="1">
    <citation type="submission" date="2021-03" db="EMBL/GenBank/DDBJ databases">
        <authorList>
            <consortium name="DOE Joint Genome Institute"/>
            <person name="Ahrendt S."/>
            <person name="Looney B.P."/>
            <person name="Miyauchi S."/>
            <person name="Morin E."/>
            <person name="Drula E."/>
            <person name="Courty P.E."/>
            <person name="Chicoki N."/>
            <person name="Fauchery L."/>
            <person name="Kohler A."/>
            <person name="Kuo A."/>
            <person name="Labutti K."/>
            <person name="Pangilinan J."/>
            <person name="Lipzen A."/>
            <person name="Riley R."/>
            <person name="Andreopoulos W."/>
            <person name="He G."/>
            <person name="Johnson J."/>
            <person name="Barry K.W."/>
            <person name="Grigoriev I.V."/>
            <person name="Nagy L."/>
            <person name="Hibbett D."/>
            <person name="Henrissat B."/>
            <person name="Matheny P.B."/>
            <person name="Labbe J."/>
            <person name="Martin F."/>
        </authorList>
    </citation>
    <scope>NUCLEOTIDE SEQUENCE</scope>
    <source>
        <strain evidence="1">HHB10654</strain>
    </source>
</reference>